<keyword evidence="2" id="KW-1185">Reference proteome</keyword>
<reference evidence="1 2" key="1">
    <citation type="journal article" date="2021" name="Commun. Biol.">
        <title>Genomic insights into the host specific adaptation of the Pneumocystis genus.</title>
        <authorList>
            <person name="Cisse O.H."/>
            <person name="Ma L."/>
            <person name="Dekker J.P."/>
            <person name="Khil P.P."/>
            <person name="Youn J.-H."/>
            <person name="Brenchley J.M."/>
            <person name="Blair R."/>
            <person name="Pahar B."/>
            <person name="Chabe M."/>
            <person name="Van Rompay K.K.A."/>
            <person name="Keesler R."/>
            <person name="Sukura A."/>
            <person name="Hirsch V."/>
            <person name="Kutty G."/>
            <person name="Liu Y."/>
            <person name="Peng L."/>
            <person name="Chen J."/>
            <person name="Song J."/>
            <person name="Weissenbacher-Lang C."/>
            <person name="Xu J."/>
            <person name="Upham N.S."/>
            <person name="Stajich J.E."/>
            <person name="Cuomo C.A."/>
            <person name="Cushion M.T."/>
            <person name="Kovacs J.A."/>
        </authorList>
    </citation>
    <scope>NUCLEOTIDE SEQUENCE [LARGE SCALE GENOMIC DNA]</scope>
    <source>
        <strain evidence="1 2">RABM</strain>
    </source>
</reference>
<evidence type="ECO:0000313" key="2">
    <source>
        <dbReference type="Proteomes" id="UP000768646"/>
    </source>
</evidence>
<protein>
    <submittedName>
        <fullName evidence="1">Uncharacterized protein</fullName>
    </submittedName>
</protein>
<proteinExistence type="predicted"/>
<organism evidence="1 2">
    <name type="scientific">Pneumocystis oryctolagi</name>
    <dbReference type="NCBI Taxonomy" id="42067"/>
    <lineage>
        <taxon>Eukaryota</taxon>
        <taxon>Fungi</taxon>
        <taxon>Dikarya</taxon>
        <taxon>Ascomycota</taxon>
        <taxon>Taphrinomycotina</taxon>
        <taxon>Pneumocystomycetes</taxon>
        <taxon>Pneumocystaceae</taxon>
        <taxon>Pneumocystis</taxon>
    </lineage>
</organism>
<accession>A0ACB7CB19</accession>
<dbReference type="Proteomes" id="UP000768646">
    <property type="component" value="Unassembled WGS sequence"/>
</dbReference>
<gene>
    <name evidence="1" type="ORF">PORY_001789</name>
</gene>
<evidence type="ECO:0000313" key="1">
    <source>
        <dbReference type="EMBL" id="KAG4304736.1"/>
    </source>
</evidence>
<name>A0ACB7CB19_9ASCO</name>
<dbReference type="EMBL" id="JABTEG010000006">
    <property type="protein sequence ID" value="KAG4304736.1"/>
    <property type="molecule type" value="Genomic_DNA"/>
</dbReference>
<comment type="caution">
    <text evidence="1">The sequence shown here is derived from an EMBL/GenBank/DDBJ whole genome shotgun (WGS) entry which is preliminary data.</text>
</comment>
<sequence length="576" mass="66432">MKKDTEDLNRSFFITKQKLEYELLKTTTTKIYMQEENRRARLEIAILNNEKNELFESELKYKQTIEKLVNELQTLQNNFFLEKQKNEELNSKISEYQEKLSNFQKNTSEINSIISQNTTLIQKIKFLETELKNKSLFLQNNIEKEQTLTCDKETSEVYDLKKEKKNSNQVIQTINKKNDLSNDRTSKKDKLKQFKKNKTQVLEIKNNSTDARILTKHSEELHEKTKKINSKHYKSKDAYIYNTDPHVISLETKDESKSNPVLSTFSITPLLDRTNINIKNPFFSPLQSNKSIKSGSILKNKFKTKEHNISKKKRKLGAIGKTLFDETPKELTKMKFLQNINEKYKIFKPGNTVVDLGFSPGSWTQVAVEKVGPKGRVLGVDILPSQPPVGASSMQGNFLSKATQEAIIRYLSDPNRGRQSSISFNSEDGEKLSYIDLERRMEQNDSEDFNREVADVILSDMLAPLPQIDGFYKRSLSDPYHRLANVSGISVKDHGASMDLCDSALLFCIDALRVGGNFICKFYSGIEDKILFKKMQKVFQKVKREKPDASRNESREAYFIGLKKRALISKKDIENI</sequence>